<dbReference type="EMBL" id="MN739859">
    <property type="protein sequence ID" value="QHT74951.1"/>
    <property type="molecule type" value="Genomic_DNA"/>
</dbReference>
<accession>A0A6C0H320</accession>
<keyword evidence="1" id="KW-0479">Metal-binding</keyword>
<proteinExistence type="predicted"/>
<dbReference type="InterPro" id="IPR016192">
    <property type="entry name" value="APOBEC/CMP_deaminase_Zn-bd"/>
</dbReference>
<organism evidence="4">
    <name type="scientific">viral metagenome</name>
    <dbReference type="NCBI Taxonomy" id="1070528"/>
    <lineage>
        <taxon>unclassified sequences</taxon>
        <taxon>metagenomes</taxon>
        <taxon>organismal metagenomes</taxon>
    </lineage>
</organism>
<dbReference type="GO" id="GO:0008270">
    <property type="term" value="F:zinc ion binding"/>
    <property type="evidence" value="ECO:0007669"/>
    <property type="project" value="InterPro"/>
</dbReference>
<reference evidence="4" key="1">
    <citation type="journal article" date="2020" name="Nature">
        <title>Giant virus diversity and host interactions through global metagenomics.</title>
        <authorList>
            <person name="Schulz F."/>
            <person name="Roux S."/>
            <person name="Paez-Espino D."/>
            <person name="Jungbluth S."/>
            <person name="Walsh D.A."/>
            <person name="Denef V.J."/>
            <person name="McMahon K.D."/>
            <person name="Konstantinidis K.T."/>
            <person name="Eloe-Fadrosh E.A."/>
            <person name="Kyrpides N.C."/>
            <person name="Woyke T."/>
        </authorList>
    </citation>
    <scope>NUCLEOTIDE SEQUENCE</scope>
    <source>
        <strain evidence="4">GVMAG-M-3300023179-62</strain>
    </source>
</reference>
<evidence type="ECO:0000313" key="4">
    <source>
        <dbReference type="EMBL" id="QHT74951.1"/>
    </source>
</evidence>
<protein>
    <recommendedName>
        <fullName evidence="3">CMP/dCMP-type deaminase domain-containing protein</fullName>
    </recommendedName>
</protein>
<dbReference type="PROSITE" id="PS00903">
    <property type="entry name" value="CYT_DCMP_DEAMINASES_1"/>
    <property type="match status" value="1"/>
</dbReference>
<dbReference type="InterPro" id="IPR002125">
    <property type="entry name" value="CMP_dCMP_dom"/>
</dbReference>
<dbReference type="Pfam" id="PF00383">
    <property type="entry name" value="dCMP_cyt_deam_1"/>
    <property type="match status" value="1"/>
</dbReference>
<evidence type="ECO:0000256" key="2">
    <source>
        <dbReference type="ARBA" id="ARBA00022833"/>
    </source>
</evidence>
<evidence type="ECO:0000259" key="3">
    <source>
        <dbReference type="Pfam" id="PF00383"/>
    </source>
</evidence>
<dbReference type="SUPFAM" id="SSF53927">
    <property type="entry name" value="Cytidine deaminase-like"/>
    <property type="match status" value="1"/>
</dbReference>
<dbReference type="InterPro" id="IPR016193">
    <property type="entry name" value="Cytidine_deaminase-like"/>
</dbReference>
<dbReference type="GO" id="GO:0016787">
    <property type="term" value="F:hydrolase activity"/>
    <property type="evidence" value="ECO:0007669"/>
    <property type="project" value="InterPro"/>
</dbReference>
<name>A0A6C0H320_9ZZZZ</name>
<sequence length="153" mass="18034">MTILRHIHYEIPNIYPSIRYDTSCLHFAKLFKGNKSFGQWMPNSTHMHAEHNALRMIRTQKQRKNPHLTMVVLRFDSSCENLLMSRPCSRCIDLLHEHHIKTVIYSNDNGEMIKENTYNIKHKPSSMAYNIPKQGSIISFSKFKEMPPRVQHV</sequence>
<dbReference type="AlphaFoldDB" id="A0A6C0H320"/>
<dbReference type="Gene3D" id="3.40.140.10">
    <property type="entry name" value="Cytidine Deaminase, domain 2"/>
    <property type="match status" value="1"/>
</dbReference>
<evidence type="ECO:0000256" key="1">
    <source>
        <dbReference type="ARBA" id="ARBA00022723"/>
    </source>
</evidence>
<keyword evidence="2" id="KW-0862">Zinc</keyword>
<feature type="domain" description="CMP/dCMP-type deaminase" evidence="3">
    <location>
        <begin position="44"/>
        <end position="106"/>
    </location>
</feature>